<dbReference type="STRING" id="35608.A0A2U1L0X2"/>
<dbReference type="Pfam" id="PF00646">
    <property type="entry name" value="F-box"/>
    <property type="match status" value="1"/>
</dbReference>
<sequence length="431" mass="50387">MSSASEQVVDRLSSMPDDVVSHILSLMPTKFAVRTSMLSQRWRYSWTLVHNLDFDDSERREYGFLPTFVDSVLDRCKTSQVKKFRVNFPNFYVPESYVSEWISKAIRLNVRELEIKVIKHLMLPLSFFTCKTLTRLKLNHIEPFWFSFDCPSDVNLPNLKTLDVVILDKMCEKAMKFIHGCPTLENLYVELRLWDCEGDFYFKIPTLRRLNLIVKDCTRESVTNDVILNLPNLEYFSFHGVLCMPFVTEDMSSLVEAKASCVVYHDDMWVQLLKGICEAKSLSLKTEYRSSNEECDLPKFLNLKQLELQGYVGYRWQLITQFLERSPELEHLSIIKAEHGYRWNKPKSIPTCMRMNFETIKYTKGNGYGYCDMQFLKFILLNAKVLKMLTVECNTKLSLSKDDKESFRAKLLKIQKASRNCEIQVVGSWPA</sequence>
<name>A0A2U1L0X2_ARTAN</name>
<accession>A0A2U1L0X2</accession>
<dbReference type="Pfam" id="PF23622">
    <property type="entry name" value="LRR_At1g61320_AtMIF1"/>
    <property type="match status" value="1"/>
</dbReference>
<dbReference type="InterPro" id="IPR055357">
    <property type="entry name" value="LRR_At1g61320_AtMIF1"/>
</dbReference>
<dbReference type="SUPFAM" id="SSF52047">
    <property type="entry name" value="RNI-like"/>
    <property type="match status" value="1"/>
</dbReference>
<evidence type="ECO:0000313" key="2">
    <source>
        <dbReference type="EMBL" id="PWA42610.1"/>
    </source>
</evidence>
<feature type="domain" description="F-box" evidence="1">
    <location>
        <begin position="9"/>
        <end position="62"/>
    </location>
</feature>
<dbReference type="InterPro" id="IPR001810">
    <property type="entry name" value="F-box_dom"/>
</dbReference>
<dbReference type="CDD" id="cd22160">
    <property type="entry name" value="F-box_AtFBL13-like"/>
    <property type="match status" value="1"/>
</dbReference>
<dbReference type="AlphaFoldDB" id="A0A2U1L0X2"/>
<protein>
    <submittedName>
        <fullName evidence="2">FBD-like protein</fullName>
    </submittedName>
</protein>
<dbReference type="InterPro" id="IPR032675">
    <property type="entry name" value="LRR_dom_sf"/>
</dbReference>
<dbReference type="Proteomes" id="UP000245207">
    <property type="component" value="Unassembled WGS sequence"/>
</dbReference>
<dbReference type="PANTHER" id="PTHR31900">
    <property type="entry name" value="F-BOX/RNI SUPERFAMILY PROTEIN-RELATED"/>
    <property type="match status" value="1"/>
</dbReference>
<dbReference type="Gene3D" id="3.80.10.10">
    <property type="entry name" value="Ribonuclease Inhibitor"/>
    <property type="match status" value="1"/>
</dbReference>
<dbReference type="PROSITE" id="PS50181">
    <property type="entry name" value="FBOX"/>
    <property type="match status" value="1"/>
</dbReference>
<organism evidence="2 3">
    <name type="scientific">Artemisia annua</name>
    <name type="common">Sweet wormwood</name>
    <dbReference type="NCBI Taxonomy" id="35608"/>
    <lineage>
        <taxon>Eukaryota</taxon>
        <taxon>Viridiplantae</taxon>
        <taxon>Streptophyta</taxon>
        <taxon>Embryophyta</taxon>
        <taxon>Tracheophyta</taxon>
        <taxon>Spermatophyta</taxon>
        <taxon>Magnoliopsida</taxon>
        <taxon>eudicotyledons</taxon>
        <taxon>Gunneridae</taxon>
        <taxon>Pentapetalae</taxon>
        <taxon>asterids</taxon>
        <taxon>campanulids</taxon>
        <taxon>Asterales</taxon>
        <taxon>Asteraceae</taxon>
        <taxon>Asteroideae</taxon>
        <taxon>Anthemideae</taxon>
        <taxon>Artemisiinae</taxon>
        <taxon>Artemisia</taxon>
    </lineage>
</organism>
<dbReference type="InterPro" id="IPR050232">
    <property type="entry name" value="FBL13/AtMIF1-like"/>
</dbReference>
<keyword evidence="3" id="KW-1185">Reference proteome</keyword>
<dbReference type="EMBL" id="PKPP01012293">
    <property type="protein sequence ID" value="PWA42610.1"/>
    <property type="molecule type" value="Genomic_DNA"/>
</dbReference>
<gene>
    <name evidence="2" type="ORF">CTI12_AA458510</name>
</gene>
<dbReference type="SUPFAM" id="SSF81383">
    <property type="entry name" value="F-box domain"/>
    <property type="match status" value="1"/>
</dbReference>
<evidence type="ECO:0000313" key="3">
    <source>
        <dbReference type="Proteomes" id="UP000245207"/>
    </source>
</evidence>
<dbReference type="InterPro" id="IPR036047">
    <property type="entry name" value="F-box-like_dom_sf"/>
</dbReference>
<comment type="caution">
    <text evidence="2">The sequence shown here is derived from an EMBL/GenBank/DDBJ whole genome shotgun (WGS) entry which is preliminary data.</text>
</comment>
<proteinExistence type="predicted"/>
<reference evidence="2 3" key="1">
    <citation type="journal article" date="2018" name="Mol. Plant">
        <title>The genome of Artemisia annua provides insight into the evolution of Asteraceae family and artemisinin biosynthesis.</title>
        <authorList>
            <person name="Shen Q."/>
            <person name="Zhang L."/>
            <person name="Liao Z."/>
            <person name="Wang S."/>
            <person name="Yan T."/>
            <person name="Shi P."/>
            <person name="Liu M."/>
            <person name="Fu X."/>
            <person name="Pan Q."/>
            <person name="Wang Y."/>
            <person name="Lv Z."/>
            <person name="Lu X."/>
            <person name="Zhang F."/>
            <person name="Jiang W."/>
            <person name="Ma Y."/>
            <person name="Chen M."/>
            <person name="Hao X."/>
            <person name="Li L."/>
            <person name="Tang Y."/>
            <person name="Lv G."/>
            <person name="Zhou Y."/>
            <person name="Sun X."/>
            <person name="Brodelius P.E."/>
            <person name="Rose J.K.C."/>
            <person name="Tang K."/>
        </authorList>
    </citation>
    <scope>NUCLEOTIDE SEQUENCE [LARGE SCALE GENOMIC DNA]</scope>
    <source>
        <strain evidence="3">cv. Huhao1</strain>
        <tissue evidence="2">Leaf</tissue>
    </source>
</reference>
<dbReference type="OrthoDB" id="1298252at2759"/>
<dbReference type="PANTHER" id="PTHR31900:SF31">
    <property type="entry name" value="F-BOX_LRR-REPEAT PROTEIN 13-LIKE"/>
    <property type="match status" value="1"/>
</dbReference>
<evidence type="ECO:0000259" key="1">
    <source>
        <dbReference type="PROSITE" id="PS50181"/>
    </source>
</evidence>
<dbReference type="InterPro" id="IPR053781">
    <property type="entry name" value="F-box_AtFBL13-like"/>
</dbReference>